<reference evidence="3" key="1">
    <citation type="submission" date="2021-03" db="EMBL/GenBank/DDBJ databases">
        <authorList>
            <person name="Bekaert M."/>
        </authorList>
    </citation>
    <scope>NUCLEOTIDE SEQUENCE</scope>
</reference>
<evidence type="ECO:0000256" key="1">
    <source>
        <dbReference type="PROSITE-ProRule" id="PRU00024"/>
    </source>
</evidence>
<evidence type="ECO:0000313" key="4">
    <source>
        <dbReference type="Proteomes" id="UP000683360"/>
    </source>
</evidence>
<proteinExistence type="predicted"/>
<dbReference type="GO" id="GO:0008270">
    <property type="term" value="F:zinc ion binding"/>
    <property type="evidence" value="ECO:0007669"/>
    <property type="project" value="UniProtKB-KW"/>
</dbReference>
<organism evidence="3 4">
    <name type="scientific">Mytilus edulis</name>
    <name type="common">Blue mussel</name>
    <dbReference type="NCBI Taxonomy" id="6550"/>
    <lineage>
        <taxon>Eukaryota</taxon>
        <taxon>Metazoa</taxon>
        <taxon>Spiralia</taxon>
        <taxon>Lophotrochozoa</taxon>
        <taxon>Mollusca</taxon>
        <taxon>Bivalvia</taxon>
        <taxon>Autobranchia</taxon>
        <taxon>Pteriomorphia</taxon>
        <taxon>Mytilida</taxon>
        <taxon>Mytiloidea</taxon>
        <taxon>Mytilidae</taxon>
        <taxon>Mytilinae</taxon>
        <taxon>Mytilus</taxon>
    </lineage>
</organism>
<feature type="domain" description="B box-type" evidence="2">
    <location>
        <begin position="96"/>
        <end position="149"/>
    </location>
</feature>
<keyword evidence="1" id="KW-0479">Metal-binding</keyword>
<comment type="caution">
    <text evidence="3">The sequence shown here is derived from an EMBL/GenBank/DDBJ whole genome shotgun (WGS) entry which is preliminary data.</text>
</comment>
<keyword evidence="1" id="KW-0862">Zinc</keyword>
<sequence length="195" mass="22431">MKHIVVKERDTTNVSSSQWVKEIEKNVTSKDTTEWISTGHTKTVNTEFEDYLVTQCRKSQFEDPAIFPNASSLEITFSHDSGSSFAELKKENMASTSRYFCTAQFTYHDGGSSPEAVTWCTECEEFLCTDCEKYHTILKINRFHKTISTKEYHNLQTFMREIHVSSQCRDHKGNMNFTVLFMTVSVVTYASPINT</sequence>
<evidence type="ECO:0000259" key="2">
    <source>
        <dbReference type="PROSITE" id="PS50119"/>
    </source>
</evidence>
<accession>A0A8S3Q2J6</accession>
<dbReference type="EMBL" id="CAJPWZ010000224">
    <property type="protein sequence ID" value="CAG2188372.1"/>
    <property type="molecule type" value="Genomic_DNA"/>
</dbReference>
<name>A0A8S3Q2J6_MYTED</name>
<dbReference type="PROSITE" id="PS50119">
    <property type="entry name" value="ZF_BBOX"/>
    <property type="match status" value="1"/>
</dbReference>
<dbReference type="InterPro" id="IPR000315">
    <property type="entry name" value="Znf_B-box"/>
</dbReference>
<gene>
    <name evidence="3" type="ORF">MEDL_3800</name>
</gene>
<evidence type="ECO:0000313" key="3">
    <source>
        <dbReference type="EMBL" id="CAG2188372.1"/>
    </source>
</evidence>
<dbReference type="Proteomes" id="UP000683360">
    <property type="component" value="Unassembled WGS sequence"/>
</dbReference>
<keyword evidence="4" id="KW-1185">Reference proteome</keyword>
<dbReference type="OrthoDB" id="6270329at2759"/>
<protein>
    <recommendedName>
        <fullName evidence="2">B box-type domain-containing protein</fullName>
    </recommendedName>
</protein>
<dbReference type="CDD" id="cd19757">
    <property type="entry name" value="Bbox1"/>
    <property type="match status" value="1"/>
</dbReference>
<keyword evidence="1" id="KW-0863">Zinc-finger</keyword>
<dbReference type="AlphaFoldDB" id="A0A8S3Q2J6"/>